<comment type="caution">
    <text evidence="5">The sequence shown here is derived from an EMBL/GenBank/DDBJ whole genome shotgun (WGS) entry which is preliminary data.</text>
</comment>
<reference evidence="5" key="1">
    <citation type="submission" date="2023-07" db="EMBL/GenBank/DDBJ databases">
        <title>draft genome sequence of fig (Ficus carica).</title>
        <authorList>
            <person name="Takahashi T."/>
            <person name="Nishimura K."/>
        </authorList>
    </citation>
    <scope>NUCLEOTIDE SEQUENCE</scope>
</reference>
<comment type="similarity">
    <text evidence="2">Belongs to the FPP/GGPP synthase family.</text>
</comment>
<evidence type="ECO:0000256" key="4">
    <source>
        <dbReference type="ARBA" id="ARBA00022842"/>
    </source>
</evidence>
<organism evidence="5 6">
    <name type="scientific">Ficus carica</name>
    <name type="common">Common fig</name>
    <dbReference type="NCBI Taxonomy" id="3494"/>
    <lineage>
        <taxon>Eukaryota</taxon>
        <taxon>Viridiplantae</taxon>
        <taxon>Streptophyta</taxon>
        <taxon>Embryophyta</taxon>
        <taxon>Tracheophyta</taxon>
        <taxon>Spermatophyta</taxon>
        <taxon>Magnoliopsida</taxon>
        <taxon>eudicotyledons</taxon>
        <taxon>Gunneridae</taxon>
        <taxon>Pentapetalae</taxon>
        <taxon>rosids</taxon>
        <taxon>fabids</taxon>
        <taxon>Rosales</taxon>
        <taxon>Moraceae</taxon>
        <taxon>Ficeae</taxon>
        <taxon>Ficus</taxon>
    </lineage>
</organism>
<dbReference type="EMBL" id="BTGU01000002">
    <property type="protein sequence ID" value="GMN29672.1"/>
    <property type="molecule type" value="Genomic_DNA"/>
</dbReference>
<sequence>MFQIFNDILDVTKSSEELGKTAGKDLVADKLTYPKLLGIQKSRELVAKLNKEALEHLSGFDPCKAAPLICFANFVVHWEKLASVRAKYPNSNIWLEIFKCNTLNCHPN</sequence>
<dbReference type="GO" id="GO:0046872">
    <property type="term" value="F:metal ion binding"/>
    <property type="evidence" value="ECO:0007669"/>
    <property type="project" value="UniProtKB-KW"/>
</dbReference>
<dbReference type="Gene3D" id="1.10.600.10">
    <property type="entry name" value="Farnesyl Diphosphate Synthase"/>
    <property type="match status" value="1"/>
</dbReference>
<evidence type="ECO:0000256" key="3">
    <source>
        <dbReference type="ARBA" id="ARBA00022723"/>
    </source>
</evidence>
<evidence type="ECO:0000256" key="2">
    <source>
        <dbReference type="ARBA" id="ARBA00006706"/>
    </source>
</evidence>
<dbReference type="Pfam" id="PF00348">
    <property type="entry name" value="polyprenyl_synt"/>
    <property type="match status" value="1"/>
</dbReference>
<dbReference type="PANTHER" id="PTHR43281:SF24">
    <property type="entry name" value="OS07G0580900 PROTEIN"/>
    <property type="match status" value="1"/>
</dbReference>
<keyword evidence="4" id="KW-0460">Magnesium</keyword>
<evidence type="ECO:0000256" key="1">
    <source>
        <dbReference type="ARBA" id="ARBA00001946"/>
    </source>
</evidence>
<comment type="cofactor">
    <cofactor evidence="1">
        <name>Mg(2+)</name>
        <dbReference type="ChEBI" id="CHEBI:18420"/>
    </cofactor>
</comment>
<evidence type="ECO:0000313" key="6">
    <source>
        <dbReference type="Proteomes" id="UP001187192"/>
    </source>
</evidence>
<dbReference type="Proteomes" id="UP001187192">
    <property type="component" value="Unassembled WGS sequence"/>
</dbReference>
<protein>
    <submittedName>
        <fullName evidence="5">Uncharacterized protein</fullName>
    </submittedName>
</protein>
<name>A0AA87Z6G7_FICCA</name>
<dbReference type="GO" id="GO:0004311">
    <property type="term" value="F:geranylgeranyl diphosphate synthase activity"/>
    <property type="evidence" value="ECO:0007669"/>
    <property type="project" value="TreeGrafter"/>
</dbReference>
<keyword evidence="3" id="KW-0479">Metal-binding</keyword>
<dbReference type="InterPro" id="IPR000092">
    <property type="entry name" value="Polyprenyl_synt"/>
</dbReference>
<keyword evidence="6" id="KW-1185">Reference proteome</keyword>
<dbReference type="AlphaFoldDB" id="A0AA87Z6G7"/>
<dbReference type="SUPFAM" id="SSF48576">
    <property type="entry name" value="Terpenoid synthases"/>
    <property type="match status" value="1"/>
</dbReference>
<dbReference type="InterPro" id="IPR008949">
    <property type="entry name" value="Isoprenoid_synthase_dom_sf"/>
</dbReference>
<gene>
    <name evidence="5" type="ORF">TIFTF001_002512</name>
</gene>
<evidence type="ECO:0000313" key="5">
    <source>
        <dbReference type="EMBL" id="GMN29672.1"/>
    </source>
</evidence>
<dbReference type="GO" id="GO:0008299">
    <property type="term" value="P:isoprenoid biosynthetic process"/>
    <property type="evidence" value="ECO:0007669"/>
    <property type="project" value="InterPro"/>
</dbReference>
<dbReference type="PANTHER" id="PTHR43281">
    <property type="entry name" value="FARNESYL DIPHOSPHATE SYNTHASE"/>
    <property type="match status" value="1"/>
</dbReference>
<proteinExistence type="inferred from homology"/>
<accession>A0AA87Z6G7</accession>